<feature type="chain" id="PRO_5037678043" evidence="1">
    <location>
        <begin position="20"/>
        <end position="244"/>
    </location>
</feature>
<feature type="signal peptide" evidence="1">
    <location>
        <begin position="1"/>
        <end position="19"/>
    </location>
</feature>
<evidence type="ECO:0000256" key="1">
    <source>
        <dbReference type="SAM" id="SignalP"/>
    </source>
</evidence>
<accession>A0A976QTU6</accession>
<dbReference type="AlphaFoldDB" id="A0A976QTU6"/>
<proteinExistence type="predicted"/>
<evidence type="ECO:0000313" key="2">
    <source>
        <dbReference type="EMBL" id="UKK00187.2"/>
    </source>
</evidence>
<organism evidence="2 3">
    <name type="scientific">Theileria orientalis</name>
    <dbReference type="NCBI Taxonomy" id="68886"/>
    <lineage>
        <taxon>Eukaryota</taxon>
        <taxon>Sar</taxon>
        <taxon>Alveolata</taxon>
        <taxon>Apicomplexa</taxon>
        <taxon>Aconoidasida</taxon>
        <taxon>Piroplasmida</taxon>
        <taxon>Theileriidae</taxon>
        <taxon>Theileria</taxon>
    </lineage>
</organism>
<keyword evidence="1" id="KW-0732">Signal</keyword>
<name>A0A976QTU6_THEOR</name>
<dbReference type="Proteomes" id="UP000244811">
    <property type="component" value="Chromosome 1"/>
</dbReference>
<gene>
    <name evidence="2" type="ORF">MACK_000257</name>
</gene>
<evidence type="ECO:0000313" key="3">
    <source>
        <dbReference type="Proteomes" id="UP000244811"/>
    </source>
</evidence>
<protein>
    <submittedName>
        <fullName evidence="2">Uncharacterized protein</fullName>
    </submittedName>
</protein>
<dbReference type="EMBL" id="CP056069">
    <property type="protein sequence ID" value="UKK00187.2"/>
    <property type="molecule type" value="Genomic_DNA"/>
</dbReference>
<reference evidence="2" key="1">
    <citation type="submission" date="2022-07" db="EMBL/GenBank/DDBJ databases">
        <title>Evaluation of T. orientalis genome assembly methods using nanopore sequencing and analysis of variation between genomes.</title>
        <authorList>
            <person name="Yam J."/>
            <person name="Micallef M.L."/>
            <person name="Liu M."/>
            <person name="Djordjevic S.P."/>
            <person name="Bogema D.R."/>
            <person name="Jenkins C."/>
        </authorList>
    </citation>
    <scope>NUCLEOTIDE SEQUENCE</scope>
    <source>
        <strain evidence="2">Goon Nure</strain>
    </source>
</reference>
<sequence length="244" mass="28546">MKYIFLLIYLSFHCFLVESHGLISRHKYDKSEYKNHLSEFLQSFNDIYYKTNDKPQLDSLIRLFLKSNLENPQDSNPINFTEDSHNDISFSKSEFGSSKPHDNTIAECTISEDDSHANVSQKFYMPLKDAETFAKNFERNLNRLKTGDRSFKVLNLSNESESDDYSNFQNLRIKCTPVSGNDVKDSCKACFYFEEIVYKRHFRFGHIVDCAVLECMNGYDKKLDNTSNGYYFNDFGKFHPICMT</sequence>